<reference evidence="2" key="1">
    <citation type="submission" date="2020-02" db="EMBL/GenBank/DDBJ databases">
        <authorList>
            <person name="Meier V. D."/>
        </authorList>
    </citation>
    <scope>NUCLEOTIDE SEQUENCE</scope>
    <source>
        <strain evidence="2">AVDCRST_MAG63</strain>
    </source>
</reference>
<dbReference type="PANTHER" id="PTHR12110:SF21">
    <property type="entry name" value="XYLOSE ISOMERASE-LIKE TIM BARREL DOMAIN-CONTAINING PROTEIN"/>
    <property type="match status" value="1"/>
</dbReference>
<evidence type="ECO:0000259" key="1">
    <source>
        <dbReference type="Pfam" id="PF01261"/>
    </source>
</evidence>
<dbReference type="InterPro" id="IPR050312">
    <property type="entry name" value="IolE/XylAMocC-like"/>
</dbReference>
<dbReference type="InterPro" id="IPR036237">
    <property type="entry name" value="Xyl_isomerase-like_sf"/>
</dbReference>
<proteinExistence type="predicted"/>
<dbReference type="PANTHER" id="PTHR12110">
    <property type="entry name" value="HYDROXYPYRUVATE ISOMERASE"/>
    <property type="match status" value="1"/>
</dbReference>
<dbReference type="InterPro" id="IPR013022">
    <property type="entry name" value="Xyl_isomerase-like_TIM-brl"/>
</dbReference>
<dbReference type="Gene3D" id="3.20.20.150">
    <property type="entry name" value="Divalent-metal-dependent TIM barrel enzymes"/>
    <property type="match status" value="1"/>
</dbReference>
<gene>
    <name evidence="2" type="ORF">AVDCRST_MAG63-2111</name>
</gene>
<sequence>MQLGLMNNPARDPLREIVRIADLGFAFVDLTLEPPAARADRVDAARVRAALEERRLGVVGHTAYYLPFGSAFDAIQAGAVAEAGRCLQVFAEVGATVMNLHLDCRVPGHDIAFINRRNVEAIETLLPTARRLNITLMVENVEGDDAETLAPVLDTLPDVGLHLDIGHANIRAPRSNTASLLGRYAGRLKHVHLSDNKGRGDDHLAIGAGTIDWKRELKALKATGYDGTITLETFYGDSDLILYSRDKVRQLWEAA</sequence>
<dbReference type="Pfam" id="PF01261">
    <property type="entry name" value="AP_endonuc_2"/>
    <property type="match status" value="1"/>
</dbReference>
<evidence type="ECO:0000313" key="2">
    <source>
        <dbReference type="EMBL" id="CAA9253012.1"/>
    </source>
</evidence>
<dbReference type="SUPFAM" id="SSF51658">
    <property type="entry name" value="Xylose isomerase-like"/>
    <property type="match status" value="1"/>
</dbReference>
<accession>A0A6J4II16</accession>
<dbReference type="EMBL" id="CADCTO010000262">
    <property type="protein sequence ID" value="CAA9253012.1"/>
    <property type="molecule type" value="Genomic_DNA"/>
</dbReference>
<protein>
    <submittedName>
        <fullName evidence="2">Xylose isomerase domain protein TIM barrel</fullName>
    </submittedName>
</protein>
<dbReference type="GO" id="GO:0016853">
    <property type="term" value="F:isomerase activity"/>
    <property type="evidence" value="ECO:0007669"/>
    <property type="project" value="UniProtKB-KW"/>
</dbReference>
<dbReference type="AlphaFoldDB" id="A0A6J4II16"/>
<name>A0A6J4II16_9BACT</name>
<feature type="domain" description="Xylose isomerase-like TIM barrel" evidence="1">
    <location>
        <begin position="19"/>
        <end position="237"/>
    </location>
</feature>
<keyword evidence="2" id="KW-0413">Isomerase</keyword>
<organism evidence="2">
    <name type="scientific">uncultured Armatimonadetes bacterium</name>
    <dbReference type="NCBI Taxonomy" id="157466"/>
    <lineage>
        <taxon>Bacteria</taxon>
        <taxon>Bacillati</taxon>
        <taxon>Armatimonadota</taxon>
        <taxon>environmental samples</taxon>
    </lineage>
</organism>